<dbReference type="KEGG" id="spaa:SPAPADRAFT_158333"/>
<dbReference type="HOGENOM" id="CLU_039352_2_2_1"/>
<feature type="region of interest" description="Disordered" evidence="2">
    <location>
        <begin position="254"/>
        <end position="298"/>
    </location>
</feature>
<dbReference type="STRING" id="619300.G3AVW4"/>
<dbReference type="CDD" id="cd11717">
    <property type="entry name" value="THUMP_THUMPD1_like"/>
    <property type="match status" value="1"/>
</dbReference>
<feature type="compositionally biased region" description="Basic and acidic residues" evidence="2">
    <location>
        <begin position="254"/>
        <end position="287"/>
    </location>
</feature>
<dbReference type="PANTHER" id="PTHR13452">
    <property type="entry name" value="THUMP DOMAIN CONTAINING PROTEIN 1-RELATED"/>
    <property type="match status" value="1"/>
</dbReference>
<evidence type="ECO:0000256" key="2">
    <source>
        <dbReference type="SAM" id="MobiDB-lite"/>
    </source>
</evidence>
<dbReference type="Proteomes" id="UP000000709">
    <property type="component" value="Unassembled WGS sequence"/>
</dbReference>
<dbReference type="GeneID" id="18871121"/>
<dbReference type="InterPro" id="IPR004114">
    <property type="entry name" value="THUMP_dom"/>
</dbReference>
<name>G3AVW4_SPAPN</name>
<dbReference type="Gene3D" id="3.30.2300.10">
    <property type="entry name" value="THUMP superfamily"/>
    <property type="match status" value="1"/>
</dbReference>
<dbReference type="SMART" id="SM00981">
    <property type="entry name" value="THUMP"/>
    <property type="match status" value="1"/>
</dbReference>
<evidence type="ECO:0000256" key="1">
    <source>
        <dbReference type="PROSITE-ProRule" id="PRU00529"/>
    </source>
</evidence>
<dbReference type="GO" id="GO:0051391">
    <property type="term" value="P:tRNA acetylation"/>
    <property type="evidence" value="ECO:0007669"/>
    <property type="project" value="EnsemblFungi"/>
</dbReference>
<dbReference type="SUPFAM" id="SSF143437">
    <property type="entry name" value="THUMP domain-like"/>
    <property type="match status" value="1"/>
</dbReference>
<dbReference type="RefSeq" id="XP_007377775.1">
    <property type="nucleotide sequence ID" value="XM_007377713.1"/>
</dbReference>
<dbReference type="PANTHER" id="PTHR13452:SF10">
    <property type="entry name" value="THUMP DOMAIN-CONTAINING PROTEIN 1"/>
    <property type="match status" value="1"/>
</dbReference>
<dbReference type="FunFam" id="3.30.2300.10:FF:000001">
    <property type="entry name" value="THUMP domain-containing protein 1"/>
    <property type="match status" value="1"/>
</dbReference>
<dbReference type="PROSITE" id="PS51165">
    <property type="entry name" value="THUMP"/>
    <property type="match status" value="1"/>
</dbReference>
<feature type="domain" description="THUMP" evidence="3">
    <location>
        <begin position="127"/>
        <end position="236"/>
    </location>
</feature>
<dbReference type="OMA" id="MNEKACV"/>
<dbReference type="Pfam" id="PF02926">
    <property type="entry name" value="THUMP"/>
    <property type="match status" value="1"/>
</dbReference>
<reference evidence="4 5" key="1">
    <citation type="journal article" date="2011" name="Proc. Natl. Acad. Sci. U.S.A.">
        <title>Comparative genomics of xylose-fermenting fungi for enhanced biofuel production.</title>
        <authorList>
            <person name="Wohlbach D.J."/>
            <person name="Kuo A."/>
            <person name="Sato T.K."/>
            <person name="Potts K.M."/>
            <person name="Salamov A.A."/>
            <person name="LaButti K.M."/>
            <person name="Sun H."/>
            <person name="Clum A."/>
            <person name="Pangilinan J.L."/>
            <person name="Lindquist E.A."/>
            <person name="Lucas S."/>
            <person name="Lapidus A."/>
            <person name="Jin M."/>
            <person name="Gunawan C."/>
            <person name="Balan V."/>
            <person name="Dale B.E."/>
            <person name="Jeffries T.W."/>
            <person name="Zinkel R."/>
            <person name="Barry K.W."/>
            <person name="Grigoriev I.V."/>
            <person name="Gasch A.P."/>
        </authorList>
    </citation>
    <scope>NUCLEOTIDE SEQUENCE [LARGE SCALE GENOMIC DNA]</scope>
    <source>
        <strain evidence="5">NRRL Y-27907 / 11-Y1</strain>
    </source>
</reference>
<organism evidence="5">
    <name type="scientific">Spathaspora passalidarum (strain NRRL Y-27907 / 11-Y1)</name>
    <dbReference type="NCBI Taxonomy" id="619300"/>
    <lineage>
        <taxon>Eukaryota</taxon>
        <taxon>Fungi</taxon>
        <taxon>Dikarya</taxon>
        <taxon>Ascomycota</taxon>
        <taxon>Saccharomycotina</taxon>
        <taxon>Pichiomycetes</taxon>
        <taxon>Debaryomycetaceae</taxon>
        <taxon>Spathaspora</taxon>
    </lineage>
</organism>
<evidence type="ECO:0000313" key="4">
    <source>
        <dbReference type="EMBL" id="EGW30009.1"/>
    </source>
</evidence>
<proteinExistence type="predicted"/>
<feature type="region of interest" description="Disordered" evidence="2">
    <location>
        <begin position="1"/>
        <end position="30"/>
    </location>
</feature>
<dbReference type="InterPro" id="IPR040183">
    <property type="entry name" value="THUMPD1-like"/>
</dbReference>
<dbReference type="GO" id="GO:0003723">
    <property type="term" value="F:RNA binding"/>
    <property type="evidence" value="ECO:0007669"/>
    <property type="project" value="UniProtKB-UniRule"/>
</dbReference>
<evidence type="ECO:0000313" key="5">
    <source>
        <dbReference type="Proteomes" id="UP000000709"/>
    </source>
</evidence>
<accession>G3AVW4</accession>
<protein>
    <recommendedName>
        <fullName evidence="3">THUMP domain-containing protein</fullName>
    </recommendedName>
</protein>
<dbReference type="FunCoup" id="G3AVW4">
    <property type="interactions" value="898"/>
</dbReference>
<dbReference type="eggNOG" id="KOG3943">
    <property type="taxonomic scope" value="Eukaryota"/>
</dbReference>
<dbReference type="OrthoDB" id="367221at2759"/>
<keyword evidence="5" id="KW-1185">Reference proteome</keyword>
<dbReference type="AlphaFoldDB" id="G3AVW4"/>
<evidence type="ECO:0000259" key="3">
    <source>
        <dbReference type="PROSITE" id="PS51165"/>
    </source>
</evidence>
<gene>
    <name evidence="4" type="ORF">SPAPADRAFT_158333</name>
</gene>
<sequence>MGKRKGGDDKSSRKRFKNSGKLLDPNTSGVYATCNRNKETQCRNELINLFNEKIPEYFNVNEGGEEDEEEEQKKLSIEDKIKLELAELKETKADLLKPIELDVECLIFIKTKKPVNPVELVQRLCQESYDSKVKTTRYTQKLSPVTDSCSASKEELKNLAKRVLAPHFHSGDQQQPVKFAIQISKRNFNTLKKDEMIKTIAECIGHDYNHKVDLKDYDKLIVVECYKNNIGMSVVENYQKYSKFNLQQIFEKEEKEVKEKEEKEVKEKEEKEKEVKEEGGEGEGREGRKGRKVMSISM</sequence>
<dbReference type="InParanoid" id="G3AVW4"/>
<feature type="compositionally biased region" description="Basic and acidic residues" evidence="2">
    <location>
        <begin position="1"/>
        <end position="11"/>
    </location>
</feature>
<dbReference type="EMBL" id="GL996506">
    <property type="protein sequence ID" value="EGW30009.1"/>
    <property type="molecule type" value="Genomic_DNA"/>
</dbReference>
<keyword evidence="1" id="KW-0694">RNA-binding</keyword>